<evidence type="ECO:0000256" key="1">
    <source>
        <dbReference type="SAM" id="MobiDB-lite"/>
    </source>
</evidence>
<reference evidence="4 5" key="1">
    <citation type="submission" date="2019-09" db="EMBL/GenBank/DDBJ databases">
        <title>Genome Sequences of Streptomyces kaniharaensis ATCC 21070.</title>
        <authorList>
            <person name="Zhu W."/>
            <person name="De Crecy-Lagard V."/>
            <person name="Richards N.G."/>
        </authorList>
    </citation>
    <scope>NUCLEOTIDE SEQUENCE [LARGE SCALE GENOMIC DNA]</scope>
    <source>
        <strain evidence="4 5">SF-557</strain>
    </source>
</reference>
<sequence length="798" mass="84237">MSRKTENRRSPLTAWLCTLGAEQLHRVLTARPDAGAAPEPRAMGELADRLQRPGSVALALRRVPLPCLQVGEALAALGETASRGELAALLGVVDAELGEALAVLADHALIWPGADGVLHQASALRQAWRAPLGLEPPLVKLLDGQTSDTLRGMLSALGLKPLTTRQQRVAALLDQYGSAERILAVVAKAPARTRELLERQARTKPEDPRPVIVFGSPRPDVPAAARWAVARGLLLQDRHGFMPARMPAEVALALRGADWHAPFDPVPPLPALAPVSAAEVDGETASAAGAFGSHAAAVLAECAARPLTVLKAGGVGAREVARVGKAVRCDEPTVRLVLETAHGGGLVRRDGDRVLVTEAYDSWVEQEPADQVAQLVHAWWQLPYTPTQSRDEDGKALPALVRASVCDGCVQARHGLLAALRRLPSDQGAADLADLGRLVEWHHPHAEQLPQDTEPFATVIHEARLLGVLARGALSPLGAALTSGDAAELAGHARRLLPAAVDGVRIGSDLTAVATGTPSARLTALLDSLADREARGTASVWRFSAAGLRRALDAGHDAAAVEADLTAVAGGPLPQALTYLIADTARRHGRVRVASAACVIHGPEPALLAEIAAHRKLAGLGLRQLAPTVLTSRSSVTQTLAALRAHGYAPVAEAADGTVRIERTAPQRAPAVPRPRARAGRPATPVPPDLRALASKLVHAPAEPRLPDPDRGIPYDSDTEEILAETAKQLSLTDVRQLAHAIHTGEAVTIEYVDGVGAHTVRALSELELDAPYLYAWCHLRSDNRVFTLSRIRTIAPS</sequence>
<keyword evidence="5" id="KW-1185">Reference proteome</keyword>
<feature type="domain" description="Helicase XPB/Ssl2 N-terminal" evidence="3">
    <location>
        <begin position="506"/>
        <end position="626"/>
    </location>
</feature>
<evidence type="ECO:0000313" key="4">
    <source>
        <dbReference type="EMBL" id="MQS15638.1"/>
    </source>
</evidence>
<dbReference type="InterPro" id="IPR032830">
    <property type="entry name" value="XPB/Ssl2_N"/>
</dbReference>
<gene>
    <name evidence="4" type="ORF">F7Q99_26050</name>
</gene>
<dbReference type="Proteomes" id="UP000450000">
    <property type="component" value="Unassembled WGS sequence"/>
</dbReference>
<dbReference type="RefSeq" id="WP_326847121.1">
    <property type="nucleotide sequence ID" value="NZ_WBOF01000001.1"/>
</dbReference>
<proteinExistence type="predicted"/>
<name>A0A6N7KZE9_9ACTN</name>
<feature type="region of interest" description="Disordered" evidence="1">
    <location>
        <begin position="666"/>
        <end position="686"/>
    </location>
</feature>
<feature type="domain" description="WYL" evidence="2">
    <location>
        <begin position="736"/>
        <end position="795"/>
    </location>
</feature>
<protein>
    <submittedName>
        <fullName evidence="4">Uncharacterized protein</fullName>
    </submittedName>
</protein>
<evidence type="ECO:0000259" key="2">
    <source>
        <dbReference type="Pfam" id="PF13280"/>
    </source>
</evidence>
<evidence type="ECO:0000313" key="5">
    <source>
        <dbReference type="Proteomes" id="UP000450000"/>
    </source>
</evidence>
<dbReference type="Pfam" id="PF13625">
    <property type="entry name" value="Helicase_C_3"/>
    <property type="match status" value="1"/>
</dbReference>
<dbReference type="EMBL" id="WBOF01000001">
    <property type="protein sequence ID" value="MQS15638.1"/>
    <property type="molecule type" value="Genomic_DNA"/>
</dbReference>
<evidence type="ECO:0000259" key="3">
    <source>
        <dbReference type="Pfam" id="PF13625"/>
    </source>
</evidence>
<dbReference type="PROSITE" id="PS52050">
    <property type="entry name" value="WYL"/>
    <property type="match status" value="1"/>
</dbReference>
<dbReference type="AlphaFoldDB" id="A0A6N7KZE9"/>
<organism evidence="4 5">
    <name type="scientific">Streptomyces kaniharaensis</name>
    <dbReference type="NCBI Taxonomy" id="212423"/>
    <lineage>
        <taxon>Bacteria</taxon>
        <taxon>Bacillati</taxon>
        <taxon>Actinomycetota</taxon>
        <taxon>Actinomycetes</taxon>
        <taxon>Kitasatosporales</taxon>
        <taxon>Streptomycetaceae</taxon>
        <taxon>Streptomyces</taxon>
    </lineage>
</organism>
<dbReference type="Pfam" id="PF13280">
    <property type="entry name" value="WYL"/>
    <property type="match status" value="1"/>
</dbReference>
<accession>A0A6N7KZE9</accession>
<dbReference type="InterPro" id="IPR026881">
    <property type="entry name" value="WYL_dom"/>
</dbReference>
<comment type="caution">
    <text evidence="4">The sequence shown here is derived from an EMBL/GenBank/DDBJ whole genome shotgun (WGS) entry which is preliminary data.</text>
</comment>